<dbReference type="Gene3D" id="3.90.75.20">
    <property type="match status" value="1"/>
</dbReference>
<evidence type="ECO:0000313" key="1">
    <source>
        <dbReference type="EMBL" id="AZU61030.1"/>
    </source>
</evidence>
<evidence type="ECO:0008006" key="3">
    <source>
        <dbReference type="Google" id="ProtNLM"/>
    </source>
</evidence>
<evidence type="ECO:0000313" key="2">
    <source>
        <dbReference type="Proteomes" id="UP000282892"/>
    </source>
</evidence>
<dbReference type="SUPFAM" id="SSF54171">
    <property type="entry name" value="DNA-binding domain"/>
    <property type="match status" value="1"/>
</dbReference>
<dbReference type="InterPro" id="IPR044925">
    <property type="entry name" value="His-Me_finger_sf"/>
</dbReference>
<keyword evidence="2" id="KW-1185">Reference proteome</keyword>
<reference evidence="1 2" key="1">
    <citation type="submission" date="2017-07" db="EMBL/GenBank/DDBJ databases">
        <title>The complete genome sequence of Bacillus mesonae strain H20-5, an efficient strain improving plant abiotic stress resistance.</title>
        <authorList>
            <person name="Kim S.Y."/>
            <person name="Song H."/>
            <person name="Sang M.K."/>
            <person name="Weon H.-Y."/>
            <person name="Song J."/>
        </authorList>
    </citation>
    <scope>NUCLEOTIDE SEQUENCE [LARGE SCALE GENOMIC DNA]</scope>
    <source>
        <strain evidence="1 2">H20-5</strain>
    </source>
</reference>
<name>A0A3Q9QXG6_9BACI</name>
<dbReference type="GO" id="GO:0003677">
    <property type="term" value="F:DNA binding"/>
    <property type="evidence" value="ECO:0007669"/>
    <property type="project" value="InterPro"/>
</dbReference>
<dbReference type="Proteomes" id="UP000282892">
    <property type="component" value="Chromosome"/>
</dbReference>
<accession>A0A3Q9QXG6</accession>
<sequence length="175" mass="20490">MKNNYEVRGNVTAVFLSSQKYGCMETLIDTDDLDKVKGFANTWFPAWDKGAKSFYVCGNYTKENHKRTVIRLHRWLFDLSDSKVFVDHKDHNTLNNTRNNLSVVSNCENQQNRRIQINNKSGYAGVCWVERFNRWLVSIRVNGTRKHVGLFTNLEEAIKARQNAEIKYFQYGKQN</sequence>
<protein>
    <recommendedName>
        <fullName evidence="3">HNH nuclease domain-containing protein</fullName>
    </recommendedName>
</protein>
<gene>
    <name evidence="1" type="ORF">CHR53_07060</name>
</gene>
<dbReference type="EMBL" id="CP022572">
    <property type="protein sequence ID" value="AZU61030.1"/>
    <property type="molecule type" value="Genomic_DNA"/>
</dbReference>
<dbReference type="InterPro" id="IPR016177">
    <property type="entry name" value="DNA-bd_dom_sf"/>
</dbReference>
<proteinExistence type="predicted"/>
<dbReference type="AlphaFoldDB" id="A0A3Q9QXG6"/>
<dbReference type="KEGG" id="nmk:CHR53_07060"/>
<dbReference type="SUPFAM" id="SSF54060">
    <property type="entry name" value="His-Me finger endonucleases"/>
    <property type="match status" value="1"/>
</dbReference>
<organism evidence="1 2">
    <name type="scientific">Neobacillus mesonae</name>
    <dbReference type="NCBI Taxonomy" id="1193713"/>
    <lineage>
        <taxon>Bacteria</taxon>
        <taxon>Bacillati</taxon>
        <taxon>Bacillota</taxon>
        <taxon>Bacilli</taxon>
        <taxon>Bacillales</taxon>
        <taxon>Bacillaceae</taxon>
        <taxon>Neobacillus</taxon>
    </lineage>
</organism>